<gene>
    <name evidence="2" type="ORF">DESPIG_03113</name>
</gene>
<feature type="domain" description="B3/B4 tRNA-binding" evidence="1">
    <location>
        <begin position="70"/>
        <end position="218"/>
    </location>
</feature>
<dbReference type="Gene3D" id="3.50.40.10">
    <property type="entry name" value="Phenylalanyl-trna Synthetase, Chain B, domain 3"/>
    <property type="match status" value="1"/>
</dbReference>
<dbReference type="SMART" id="SM00873">
    <property type="entry name" value="B3_4"/>
    <property type="match status" value="1"/>
</dbReference>
<dbReference type="Proteomes" id="UP000003676">
    <property type="component" value="Unassembled WGS sequence"/>
</dbReference>
<dbReference type="PANTHER" id="PTHR39209">
    <property type="match status" value="1"/>
</dbReference>
<comment type="caution">
    <text evidence="2">The sequence shown here is derived from an EMBL/GenBank/DDBJ whole genome shotgun (WGS) entry which is preliminary data.</text>
</comment>
<reference evidence="2 3" key="1">
    <citation type="submission" date="2008-10" db="EMBL/GenBank/DDBJ databases">
        <title>Draft genome sequence of Desulvovibrio piger (ATCC 29098).</title>
        <authorList>
            <person name="Sudarsanam P."/>
            <person name="Ley R."/>
            <person name="Guruge J."/>
            <person name="Turnbaugh P.J."/>
            <person name="Mahowald M."/>
            <person name="Liep D."/>
            <person name="Gordon J."/>
        </authorList>
    </citation>
    <scope>NUCLEOTIDE SEQUENCE [LARGE SCALE GENOMIC DNA]</scope>
    <source>
        <strain evidence="2 3">ATCC 29098</strain>
    </source>
</reference>
<dbReference type="eggNOG" id="COG3382">
    <property type="taxonomic scope" value="Bacteria"/>
</dbReference>
<dbReference type="Pfam" id="PF03483">
    <property type="entry name" value="B3_4"/>
    <property type="match status" value="1"/>
</dbReference>
<dbReference type="PANTHER" id="PTHR39209:SF2">
    <property type="entry name" value="CYTOPLASMIC PROTEIN"/>
    <property type="match status" value="1"/>
</dbReference>
<dbReference type="RefSeq" id="WP_006009324.1">
    <property type="nucleotide sequence ID" value="NZ_DS996361.1"/>
</dbReference>
<dbReference type="SUPFAM" id="SSF56037">
    <property type="entry name" value="PheT/TilS domain"/>
    <property type="match status" value="1"/>
</dbReference>
<dbReference type="EMBL" id="ABXU01000090">
    <property type="protein sequence ID" value="EEB32010.1"/>
    <property type="molecule type" value="Genomic_DNA"/>
</dbReference>
<evidence type="ECO:0000259" key="1">
    <source>
        <dbReference type="SMART" id="SM00873"/>
    </source>
</evidence>
<dbReference type="InterPro" id="IPR020825">
    <property type="entry name" value="Phe-tRNA_synthase-like_B3/B4"/>
</dbReference>
<evidence type="ECO:0000313" key="3">
    <source>
        <dbReference type="Proteomes" id="UP000003676"/>
    </source>
</evidence>
<name>B6WYD2_9BACT</name>
<dbReference type="GO" id="GO:0004826">
    <property type="term" value="F:phenylalanine-tRNA ligase activity"/>
    <property type="evidence" value="ECO:0007669"/>
    <property type="project" value="InterPro"/>
</dbReference>
<organism evidence="2 3">
    <name type="scientific">Desulfovibrio piger ATCC 29098</name>
    <dbReference type="NCBI Taxonomy" id="411464"/>
    <lineage>
        <taxon>Bacteria</taxon>
        <taxon>Pseudomonadati</taxon>
        <taxon>Thermodesulfobacteriota</taxon>
        <taxon>Desulfovibrionia</taxon>
        <taxon>Desulfovibrionales</taxon>
        <taxon>Desulfovibrionaceae</taxon>
        <taxon>Desulfovibrio</taxon>
    </lineage>
</organism>
<reference evidence="2 3" key="2">
    <citation type="submission" date="2008-10" db="EMBL/GenBank/DDBJ databases">
        <authorList>
            <person name="Fulton L."/>
            <person name="Clifton S."/>
            <person name="Fulton B."/>
            <person name="Xu J."/>
            <person name="Minx P."/>
            <person name="Pepin K.H."/>
            <person name="Johnson M."/>
            <person name="Bhonagiri V."/>
            <person name="Nash W.E."/>
            <person name="Mardis E.R."/>
            <person name="Wilson R.K."/>
        </authorList>
    </citation>
    <scope>NUCLEOTIDE SEQUENCE [LARGE SCALE GENOMIC DNA]</scope>
    <source>
        <strain evidence="2 3">ATCC 29098</strain>
    </source>
</reference>
<dbReference type="STRING" id="901.DESPIGER_1361"/>
<dbReference type="AlphaFoldDB" id="B6WYD2"/>
<proteinExistence type="predicted"/>
<dbReference type="GO" id="GO:0003723">
    <property type="term" value="F:RNA binding"/>
    <property type="evidence" value="ECO:0007669"/>
    <property type="project" value="InterPro"/>
</dbReference>
<accession>B6WYD2</accession>
<dbReference type="InterPro" id="IPR005146">
    <property type="entry name" value="B3/B4_tRNA-bd"/>
</dbReference>
<protein>
    <recommendedName>
        <fullName evidence="1">B3/B4 tRNA-binding domain-containing protein</fullName>
    </recommendedName>
</protein>
<dbReference type="HOGENOM" id="CLU_076869_2_1_7"/>
<evidence type="ECO:0000313" key="2">
    <source>
        <dbReference type="EMBL" id="EEB32010.1"/>
    </source>
</evidence>
<sequence length="230" mass="24833">MSVPSFTRPIIRPDADILARVPGLCLGCLVHEVEVEPSRPDCQAYLDDELAPRLVARMEGEPLSQWPNLGPSRASCKACGKDPGRYRISSEALYRRLKQGKGLYAINSVVDANNIASLETGFSLGSYTLANLRGDITFRRGLPGETYEGIGKGGLNLENLPLLADALGPFGSPVSDSTRALVDDQTRICLTVIYGFDGAAPVEEALRTSAAAFARFCRCRPLCDPWCVQG</sequence>